<dbReference type="InterPro" id="IPR016163">
    <property type="entry name" value="Ald_DH_C"/>
</dbReference>
<proteinExistence type="inferred from homology"/>
<dbReference type="PANTHER" id="PTHR43217">
    <property type="entry name" value="SUCCINATE SEMIALDEHYDE DEHYDROGENASE [NAD(P)+] SAD"/>
    <property type="match status" value="1"/>
</dbReference>
<dbReference type="InterPro" id="IPR047110">
    <property type="entry name" value="GABD/Sad-like"/>
</dbReference>
<dbReference type="PANTHER" id="PTHR43217:SF2">
    <property type="entry name" value="SUCCINATE-SEMIALDEHYDE DEHYDROGENASE [NADP(+)]"/>
    <property type="match status" value="1"/>
</dbReference>
<protein>
    <submittedName>
        <fullName evidence="5">NAD-dependent succinate-semialdehyde dehydrogenase</fullName>
    </submittedName>
</protein>
<evidence type="ECO:0000256" key="1">
    <source>
        <dbReference type="ARBA" id="ARBA00009986"/>
    </source>
</evidence>
<evidence type="ECO:0000256" key="2">
    <source>
        <dbReference type="ARBA" id="ARBA00022857"/>
    </source>
</evidence>
<dbReference type="Pfam" id="PF00171">
    <property type="entry name" value="Aldedh"/>
    <property type="match status" value="1"/>
</dbReference>
<dbReference type="Gene3D" id="3.40.309.10">
    <property type="entry name" value="Aldehyde Dehydrogenase, Chain A, domain 2"/>
    <property type="match status" value="1"/>
</dbReference>
<evidence type="ECO:0000313" key="6">
    <source>
        <dbReference type="Proteomes" id="UP001551675"/>
    </source>
</evidence>
<comment type="similarity">
    <text evidence="1">Belongs to the aldehyde dehydrogenase family.</text>
</comment>
<keyword evidence="3" id="KW-0560">Oxidoreductase</keyword>
<organism evidence="5 6">
    <name type="scientific">Microtetraspora glauca</name>
    <dbReference type="NCBI Taxonomy" id="1996"/>
    <lineage>
        <taxon>Bacteria</taxon>
        <taxon>Bacillati</taxon>
        <taxon>Actinomycetota</taxon>
        <taxon>Actinomycetes</taxon>
        <taxon>Streptosporangiales</taxon>
        <taxon>Streptosporangiaceae</taxon>
        <taxon>Microtetraspora</taxon>
    </lineage>
</organism>
<reference evidence="5 6" key="1">
    <citation type="submission" date="2024-06" db="EMBL/GenBank/DDBJ databases">
        <title>The Natural Products Discovery Center: Release of the First 8490 Sequenced Strains for Exploring Actinobacteria Biosynthetic Diversity.</title>
        <authorList>
            <person name="Kalkreuter E."/>
            <person name="Kautsar S.A."/>
            <person name="Yang D."/>
            <person name="Bader C.D."/>
            <person name="Teijaro C.N."/>
            <person name="Fluegel L."/>
            <person name="Davis C.M."/>
            <person name="Simpson J.R."/>
            <person name="Lauterbach L."/>
            <person name="Steele A.D."/>
            <person name="Gui C."/>
            <person name="Meng S."/>
            <person name="Li G."/>
            <person name="Viehrig K."/>
            <person name="Ye F."/>
            <person name="Su P."/>
            <person name="Kiefer A.F."/>
            <person name="Nichols A."/>
            <person name="Cepeda A.J."/>
            <person name="Yan W."/>
            <person name="Fan B."/>
            <person name="Jiang Y."/>
            <person name="Adhikari A."/>
            <person name="Zheng C.-J."/>
            <person name="Schuster L."/>
            <person name="Cowan T.M."/>
            <person name="Smanski M.J."/>
            <person name="Chevrette M.G."/>
            <person name="De Carvalho L.P.S."/>
            <person name="Shen B."/>
        </authorList>
    </citation>
    <scope>NUCLEOTIDE SEQUENCE [LARGE SCALE GENOMIC DNA]</scope>
    <source>
        <strain evidence="5 6">NPDC050100</strain>
    </source>
</reference>
<evidence type="ECO:0000256" key="3">
    <source>
        <dbReference type="ARBA" id="ARBA00023002"/>
    </source>
</evidence>
<feature type="domain" description="Aldehyde dehydrogenase" evidence="4">
    <location>
        <begin position="2"/>
        <end position="449"/>
    </location>
</feature>
<keyword evidence="6" id="KW-1185">Reference proteome</keyword>
<dbReference type="Proteomes" id="UP001551675">
    <property type="component" value="Unassembled WGS sequence"/>
</dbReference>
<sequence>MYKVTNPATGEVVENFATATDDEIRDAIDRAHRGYLSWRERPVAERAGIVKRAAELFAERTDELAAIITTEMGKRIEEGKGELATVVDIFTYYAENGESLLADEPLTIKGGEAVIQKCPIGVLVGIMPWNYPYYQVARFAAPNLVLGNTILLKHAPNCPKSSAAIESLLREAGVPADAYINVYATHDQIAWTLADPRIQGVSLTGSERAGAAVAAEAGKNLKKVVLELGGSDPMVILDADDLGETVEIAVASRMGNTGQACNAPKRMIVMSGIYDEFVEKLSKKMSQYTPGDPTDPATTLAPLSSKEAAERLVDQIETAVRQGATLRVGGRHVEGPGAYVEPTVLTDVTPEMDAYSEELFGPVAVVYRVNSEAEAIELANDTPYGLGSSVFSADLDRARRVGARIEAGMVYLNAAGGSQADLPFGGIKLSGVGRELGPLGMEEFMNKKVFRL</sequence>
<dbReference type="SUPFAM" id="SSF53720">
    <property type="entry name" value="ALDH-like"/>
    <property type="match status" value="1"/>
</dbReference>
<dbReference type="RefSeq" id="WP_358130533.1">
    <property type="nucleotide sequence ID" value="NZ_JBFALK010000002.1"/>
</dbReference>
<keyword evidence="2" id="KW-0521">NADP</keyword>
<name>A0ABV3G966_MICGL</name>
<evidence type="ECO:0000313" key="5">
    <source>
        <dbReference type="EMBL" id="MEV0968178.1"/>
    </source>
</evidence>
<dbReference type="CDD" id="cd07100">
    <property type="entry name" value="ALDH_SSADH1_GabD1"/>
    <property type="match status" value="1"/>
</dbReference>
<dbReference type="Gene3D" id="3.40.605.10">
    <property type="entry name" value="Aldehyde Dehydrogenase, Chain A, domain 1"/>
    <property type="match status" value="1"/>
</dbReference>
<gene>
    <name evidence="5" type="ORF">AB0I59_06050</name>
</gene>
<dbReference type="InterPro" id="IPR016161">
    <property type="entry name" value="Ald_DH/histidinol_DH"/>
</dbReference>
<dbReference type="InterPro" id="IPR015590">
    <property type="entry name" value="Aldehyde_DH_dom"/>
</dbReference>
<dbReference type="EMBL" id="JBFALK010000002">
    <property type="protein sequence ID" value="MEV0968178.1"/>
    <property type="molecule type" value="Genomic_DNA"/>
</dbReference>
<dbReference type="InterPro" id="IPR044148">
    <property type="entry name" value="ALDH_GabD1-like"/>
</dbReference>
<dbReference type="InterPro" id="IPR016162">
    <property type="entry name" value="Ald_DH_N"/>
</dbReference>
<comment type="caution">
    <text evidence="5">The sequence shown here is derived from an EMBL/GenBank/DDBJ whole genome shotgun (WGS) entry which is preliminary data.</text>
</comment>
<accession>A0ABV3G966</accession>
<evidence type="ECO:0000259" key="4">
    <source>
        <dbReference type="Pfam" id="PF00171"/>
    </source>
</evidence>